<reference evidence="1" key="1">
    <citation type="journal article" date="2014" name="Front. Microbiol.">
        <title>High frequency of phylogenetically diverse reductive dehalogenase-homologous genes in deep subseafloor sedimentary metagenomes.</title>
        <authorList>
            <person name="Kawai M."/>
            <person name="Futagami T."/>
            <person name="Toyoda A."/>
            <person name="Takaki Y."/>
            <person name="Nishi S."/>
            <person name="Hori S."/>
            <person name="Arai W."/>
            <person name="Tsubouchi T."/>
            <person name="Morono Y."/>
            <person name="Uchiyama I."/>
            <person name="Ito T."/>
            <person name="Fujiyama A."/>
            <person name="Inagaki F."/>
            <person name="Takami H."/>
        </authorList>
    </citation>
    <scope>NUCLEOTIDE SEQUENCE</scope>
    <source>
        <strain evidence="1">Expedition CK06-06</strain>
    </source>
</reference>
<accession>X0TLY6</accession>
<protein>
    <submittedName>
        <fullName evidence="1">Uncharacterized protein</fullName>
    </submittedName>
</protein>
<dbReference type="AlphaFoldDB" id="X0TLY6"/>
<gene>
    <name evidence="1" type="ORF">S01H1_20701</name>
</gene>
<feature type="non-terminal residue" evidence="1">
    <location>
        <position position="271"/>
    </location>
</feature>
<proteinExistence type="predicted"/>
<organism evidence="1">
    <name type="scientific">marine sediment metagenome</name>
    <dbReference type="NCBI Taxonomy" id="412755"/>
    <lineage>
        <taxon>unclassified sequences</taxon>
        <taxon>metagenomes</taxon>
        <taxon>ecological metagenomes</taxon>
    </lineage>
</organism>
<dbReference type="EMBL" id="BARS01011369">
    <property type="protein sequence ID" value="GAF89147.1"/>
    <property type="molecule type" value="Genomic_DNA"/>
</dbReference>
<sequence length="271" mass="31654">NSSNIENSTLIIQDLTYNETLNVNIWAIDFKVEDWEMQPLHYGYVLVYNSSNDPLLANITLNSETCFTTFRWLNKSDYYYEVYYQNTDFSKTNYLITSNIVTRRNKLNVSRYYLNQSSQLLGNNNYLKEVTIYANGSNSTYIGNNAIIAVDISLEDIKDHLNSFSIEYWASDKMWNTINEESKIYSSSDTSDILRIDLLEDYLSYGFKIKVNFFNTSQSNGFIDINYTQTTSEYIRANMSKLRIYTLDQSEERQPIENMIVRVQNGTNGDF</sequence>
<evidence type="ECO:0000313" key="1">
    <source>
        <dbReference type="EMBL" id="GAF89147.1"/>
    </source>
</evidence>
<name>X0TLY6_9ZZZZ</name>
<feature type="non-terminal residue" evidence="1">
    <location>
        <position position="1"/>
    </location>
</feature>
<comment type="caution">
    <text evidence="1">The sequence shown here is derived from an EMBL/GenBank/DDBJ whole genome shotgun (WGS) entry which is preliminary data.</text>
</comment>